<organism evidence="8 9">
    <name type="scientific">Roseibium litorale</name>
    <dbReference type="NCBI Taxonomy" id="2803841"/>
    <lineage>
        <taxon>Bacteria</taxon>
        <taxon>Pseudomonadati</taxon>
        <taxon>Pseudomonadota</taxon>
        <taxon>Alphaproteobacteria</taxon>
        <taxon>Hyphomicrobiales</taxon>
        <taxon>Stappiaceae</taxon>
        <taxon>Roseibium</taxon>
    </lineage>
</organism>
<evidence type="ECO:0000256" key="2">
    <source>
        <dbReference type="ARBA" id="ARBA00010270"/>
    </source>
</evidence>
<dbReference type="Proteomes" id="UP000632063">
    <property type="component" value="Unassembled WGS sequence"/>
</dbReference>
<accession>A0ABR9CQQ6</accession>
<proteinExistence type="inferred from homology"/>
<evidence type="ECO:0000256" key="6">
    <source>
        <dbReference type="ARBA" id="ARBA00025321"/>
    </source>
</evidence>
<comment type="function">
    <text evidence="6">Has immunoglobulin-binding and hemagglutination properties, and can bind to mannose. Essential for virulence. May be involved in LPS biosynthesis or polysaccharide transport.</text>
</comment>
<feature type="chain" id="PRO_5047406326" description="Lectin-like protein BA14k" evidence="7">
    <location>
        <begin position="25"/>
        <end position="147"/>
    </location>
</feature>
<evidence type="ECO:0000256" key="7">
    <source>
        <dbReference type="SAM" id="SignalP"/>
    </source>
</evidence>
<evidence type="ECO:0000256" key="4">
    <source>
        <dbReference type="ARBA" id="ARBA00022475"/>
    </source>
</evidence>
<reference evidence="9" key="1">
    <citation type="submission" date="2020-09" db="EMBL/GenBank/DDBJ databases">
        <title>The genome sequence of strain Labrenzia suaedae 4C16A.</title>
        <authorList>
            <person name="Liu Y."/>
        </authorList>
    </citation>
    <scope>NUCLEOTIDE SEQUENCE [LARGE SCALE GENOMIC DNA]</scope>
    <source>
        <strain evidence="9">4C16A</strain>
    </source>
</reference>
<evidence type="ECO:0000256" key="3">
    <source>
        <dbReference type="ARBA" id="ARBA00020552"/>
    </source>
</evidence>
<dbReference type="EMBL" id="JACYXI010000011">
    <property type="protein sequence ID" value="MBD8893198.1"/>
    <property type="molecule type" value="Genomic_DNA"/>
</dbReference>
<keyword evidence="9" id="KW-1185">Reference proteome</keyword>
<keyword evidence="4" id="KW-0472">Membrane</keyword>
<protein>
    <recommendedName>
        <fullName evidence="3">Lectin-like protein BA14k</fullName>
    </recommendedName>
</protein>
<name>A0ABR9CQQ6_9HYPH</name>
<sequence>MKFSRRFACVASIAGALALGTVLASGEAAAGHRNHAGEAAAAGVIGLAAGAVLGSVLTAPQAPPPVYYTPPPPREYYAPPPVRYAPPPPPRVYYAPPPPPPVYYAPARAYAPWTPEWAAYCARKYRSFDPRSGTYITYRGEERFCQG</sequence>
<evidence type="ECO:0000313" key="9">
    <source>
        <dbReference type="Proteomes" id="UP000632063"/>
    </source>
</evidence>
<keyword evidence="7" id="KW-0732">Signal</keyword>
<evidence type="ECO:0000256" key="5">
    <source>
        <dbReference type="ARBA" id="ARBA00022734"/>
    </source>
</evidence>
<evidence type="ECO:0000313" key="8">
    <source>
        <dbReference type="EMBL" id="MBD8893198.1"/>
    </source>
</evidence>
<comment type="similarity">
    <text evidence="2">Belongs to the BA14k family.</text>
</comment>
<gene>
    <name evidence="8" type="ORF">IG616_16770</name>
</gene>
<comment type="caution">
    <text evidence="8">The sequence shown here is derived from an EMBL/GenBank/DDBJ whole genome shotgun (WGS) entry which is preliminary data.</text>
</comment>
<reference evidence="8 9" key="2">
    <citation type="journal article" date="2021" name="Int. J. Syst. Evol. Microbiol.">
        <title>Roseibium litorale sp. nov., isolated from a tidal flat sediment and proposal for the reclassification of Labrenzia polysiphoniae as Roseibium polysiphoniae comb. nov.</title>
        <authorList>
            <person name="Liu Y."/>
            <person name="Pei T."/>
            <person name="Du J."/>
            <person name="Chao M."/>
            <person name="Deng M.R."/>
            <person name="Zhu H."/>
        </authorList>
    </citation>
    <scope>NUCLEOTIDE SEQUENCE [LARGE SCALE GENOMIC DNA]</scope>
    <source>
        <strain evidence="8 9">4C16A</strain>
    </source>
</reference>
<feature type="signal peptide" evidence="7">
    <location>
        <begin position="1"/>
        <end position="24"/>
    </location>
</feature>
<dbReference type="Pfam" id="PF07886">
    <property type="entry name" value="BA14K"/>
    <property type="match status" value="1"/>
</dbReference>
<comment type="subcellular location">
    <subcellularLocation>
        <location evidence="1">Membrane</location>
        <topology evidence="1">Single-pass membrane protein</topology>
    </subcellularLocation>
</comment>
<keyword evidence="4" id="KW-1003">Cell membrane</keyword>
<dbReference type="InterPro" id="IPR012413">
    <property type="entry name" value="BA14K"/>
</dbReference>
<evidence type="ECO:0000256" key="1">
    <source>
        <dbReference type="ARBA" id="ARBA00004167"/>
    </source>
</evidence>
<keyword evidence="5" id="KW-0430">Lectin</keyword>
<dbReference type="RefSeq" id="WP_192149315.1">
    <property type="nucleotide sequence ID" value="NZ_JACYXI010000011.1"/>
</dbReference>